<sequence length="130" mass="14461">MLLRVDHRSEVPLYRQLADSVRAAVVRDELRPGERLPSAREVAEALEVNLHTVLKAYHQLREEGLVELRRGRGAVIARAGRGDDRDYGRLRDALGVVADEAQRLGLSGEAVAALLRDHTDPRAHTESKGR</sequence>
<dbReference type="InterPro" id="IPR000524">
    <property type="entry name" value="Tscrpt_reg_HTH_GntR"/>
</dbReference>
<keyword evidence="3" id="KW-0804">Transcription</keyword>
<dbReference type="Gene3D" id="1.10.10.10">
    <property type="entry name" value="Winged helix-like DNA-binding domain superfamily/Winged helix DNA-binding domain"/>
    <property type="match status" value="1"/>
</dbReference>
<evidence type="ECO:0000313" key="6">
    <source>
        <dbReference type="Proteomes" id="UP001152755"/>
    </source>
</evidence>
<dbReference type="GO" id="GO:0003677">
    <property type="term" value="F:DNA binding"/>
    <property type="evidence" value="ECO:0007669"/>
    <property type="project" value="UniProtKB-KW"/>
</dbReference>
<gene>
    <name evidence="5" type="ORF">NVS88_10055</name>
</gene>
<dbReference type="GO" id="GO:0003700">
    <property type="term" value="F:DNA-binding transcription factor activity"/>
    <property type="evidence" value="ECO:0007669"/>
    <property type="project" value="InterPro"/>
</dbReference>
<dbReference type="InterPro" id="IPR036388">
    <property type="entry name" value="WH-like_DNA-bd_sf"/>
</dbReference>
<dbReference type="AlphaFoldDB" id="A0A9X4RDN4"/>
<comment type="caution">
    <text evidence="5">The sequence shown here is derived from an EMBL/GenBank/DDBJ whole genome shotgun (WGS) entry which is preliminary data.</text>
</comment>
<keyword evidence="1" id="KW-0805">Transcription regulation</keyword>
<dbReference type="CDD" id="cd07377">
    <property type="entry name" value="WHTH_GntR"/>
    <property type="match status" value="1"/>
</dbReference>
<accession>A0A9X4RDN4</accession>
<dbReference type="Proteomes" id="UP001152755">
    <property type="component" value="Unassembled WGS sequence"/>
</dbReference>
<name>A0A9X4RDN4_9ACTN</name>
<dbReference type="InterPro" id="IPR036390">
    <property type="entry name" value="WH_DNA-bd_sf"/>
</dbReference>
<evidence type="ECO:0000259" key="4">
    <source>
        <dbReference type="PROSITE" id="PS50949"/>
    </source>
</evidence>
<evidence type="ECO:0000256" key="3">
    <source>
        <dbReference type="ARBA" id="ARBA00023163"/>
    </source>
</evidence>
<dbReference type="RefSeq" id="WP_277834055.1">
    <property type="nucleotide sequence ID" value="NZ_JAAIVF010000005.1"/>
</dbReference>
<keyword evidence="6" id="KW-1185">Reference proteome</keyword>
<organism evidence="5 6">
    <name type="scientific">Speluncibacter jeojiensis</name>
    <dbReference type="NCBI Taxonomy" id="2710754"/>
    <lineage>
        <taxon>Bacteria</taxon>
        <taxon>Bacillati</taxon>
        <taxon>Actinomycetota</taxon>
        <taxon>Actinomycetes</taxon>
        <taxon>Mycobacteriales</taxon>
        <taxon>Speluncibacteraceae</taxon>
        <taxon>Speluncibacter</taxon>
    </lineage>
</organism>
<dbReference type="SMART" id="SM00345">
    <property type="entry name" value="HTH_GNTR"/>
    <property type="match status" value="1"/>
</dbReference>
<dbReference type="EMBL" id="JANRHA010000005">
    <property type="protein sequence ID" value="MDG3014899.1"/>
    <property type="molecule type" value="Genomic_DNA"/>
</dbReference>
<dbReference type="Pfam" id="PF00392">
    <property type="entry name" value="GntR"/>
    <property type="match status" value="1"/>
</dbReference>
<proteinExistence type="predicted"/>
<evidence type="ECO:0000256" key="1">
    <source>
        <dbReference type="ARBA" id="ARBA00023015"/>
    </source>
</evidence>
<evidence type="ECO:0000313" key="5">
    <source>
        <dbReference type="EMBL" id="MDG3014899.1"/>
    </source>
</evidence>
<reference evidence="5" key="1">
    <citation type="submission" date="2022-08" db="EMBL/GenBank/DDBJ databases">
        <title>Genome analysis of Corynebacteriales strain.</title>
        <authorList>
            <person name="Lee S.D."/>
        </authorList>
    </citation>
    <scope>NUCLEOTIDE SEQUENCE</scope>
    <source>
        <strain evidence="5">D3-21</strain>
    </source>
</reference>
<keyword evidence="2" id="KW-0238">DNA-binding</keyword>
<dbReference type="PROSITE" id="PS50949">
    <property type="entry name" value="HTH_GNTR"/>
    <property type="match status" value="1"/>
</dbReference>
<protein>
    <submittedName>
        <fullName evidence="5">GntR family transcriptional regulator</fullName>
    </submittedName>
</protein>
<evidence type="ECO:0000256" key="2">
    <source>
        <dbReference type="ARBA" id="ARBA00023125"/>
    </source>
</evidence>
<dbReference type="PANTHER" id="PTHR38445">
    <property type="entry name" value="HTH-TYPE TRANSCRIPTIONAL REPRESSOR YTRA"/>
    <property type="match status" value="1"/>
</dbReference>
<dbReference type="SUPFAM" id="SSF46785">
    <property type="entry name" value="Winged helix' DNA-binding domain"/>
    <property type="match status" value="1"/>
</dbReference>
<feature type="domain" description="HTH gntR-type" evidence="4">
    <location>
        <begin position="11"/>
        <end position="79"/>
    </location>
</feature>
<dbReference type="PANTHER" id="PTHR38445:SF7">
    <property type="entry name" value="GNTR-FAMILY TRANSCRIPTIONAL REGULATOR"/>
    <property type="match status" value="1"/>
</dbReference>